<feature type="binding site" evidence="16">
    <location>
        <position position="186"/>
    </location>
    <ligand>
        <name>Mg(2+)</name>
        <dbReference type="ChEBI" id="CHEBI:18420"/>
    </ligand>
</feature>
<evidence type="ECO:0000256" key="8">
    <source>
        <dbReference type="ARBA" id="ARBA00022837"/>
    </source>
</evidence>
<evidence type="ECO:0000256" key="4">
    <source>
        <dbReference type="ARBA" id="ARBA00011738"/>
    </source>
</evidence>
<dbReference type="EC" id="2.2.1.1" evidence="5 12"/>
<dbReference type="GO" id="GO:0006098">
    <property type="term" value="P:pentose-phosphate shunt"/>
    <property type="evidence" value="ECO:0007669"/>
    <property type="project" value="TreeGrafter"/>
</dbReference>
<evidence type="ECO:0000256" key="15">
    <source>
        <dbReference type="PIRSR" id="PIRSR605478-3"/>
    </source>
</evidence>
<evidence type="ECO:0000256" key="2">
    <source>
        <dbReference type="ARBA" id="ARBA00001941"/>
    </source>
</evidence>
<evidence type="ECO:0000313" key="21">
    <source>
        <dbReference type="EMBL" id="AZP36269.1"/>
    </source>
</evidence>
<dbReference type="Gene3D" id="3.40.50.970">
    <property type="match status" value="2"/>
</dbReference>
<comment type="cofactor">
    <cofactor evidence="16">
        <name>Mg(2+)</name>
        <dbReference type="ChEBI" id="CHEBI:18420"/>
    </cofactor>
    <text evidence="16">Binds 1 Mg(2+) ion per subunit. Can also utilize other divalent metal cations, such as Ca(2+), Mn(2+) and Co(2+).</text>
</comment>
<reference evidence="21 22" key="1">
    <citation type="journal article" date="2018" name="Genome Biol. Evol.">
        <title>Partnering With a Pest: Genomes of Hemlock Woolly Adelgid Symbionts Reveal Atypical Nutritional Provisioning Patterns in Dual-Obligate Bacteria.</title>
        <authorList>
            <person name="Weglarz K.M."/>
            <person name="Havill N.P."/>
            <person name="Burke G.R."/>
            <person name="von Dohlen C.D."/>
        </authorList>
    </citation>
    <scope>NUCLEOTIDE SEQUENCE [LARGE SCALE GENOMIC DNA]</scope>
    <source>
        <strain evidence="21">ENA</strain>
    </source>
</reference>
<dbReference type="KEGG" id="aade:C3B56_00160"/>
<dbReference type="PANTHER" id="PTHR43522:SF2">
    <property type="entry name" value="TRANSKETOLASE 1-RELATED"/>
    <property type="match status" value="1"/>
</dbReference>
<feature type="binding site" evidence="15">
    <location>
        <position position="260"/>
    </location>
    <ligand>
        <name>thiamine diphosphate</name>
        <dbReference type="ChEBI" id="CHEBI:58937"/>
    </ligand>
</feature>
<dbReference type="RefSeq" id="WP_126071535.1">
    <property type="nucleotide sequence ID" value="NZ_CP026513.1"/>
</dbReference>
<dbReference type="SMART" id="SM00861">
    <property type="entry name" value="Transket_pyr"/>
    <property type="match status" value="1"/>
</dbReference>
<comment type="cofactor">
    <cofactor evidence="2">
        <name>Co(2+)</name>
        <dbReference type="ChEBI" id="CHEBI:48828"/>
    </cofactor>
</comment>
<comment type="subunit">
    <text evidence="4 18">Homodimer.</text>
</comment>
<dbReference type="InterPro" id="IPR055152">
    <property type="entry name" value="Transketolase-like_C_2"/>
</dbReference>
<dbReference type="FunFam" id="3.40.50.970:FF:000004">
    <property type="entry name" value="Transketolase"/>
    <property type="match status" value="1"/>
</dbReference>
<dbReference type="GO" id="GO:0046872">
    <property type="term" value="F:metal ion binding"/>
    <property type="evidence" value="ECO:0007669"/>
    <property type="project" value="UniProtKB-KW"/>
</dbReference>
<evidence type="ECO:0000313" key="22">
    <source>
        <dbReference type="Proteomes" id="UP000274458"/>
    </source>
</evidence>
<protein>
    <recommendedName>
        <fullName evidence="5 12">Transketolase</fullName>
        <ecNumber evidence="5 12">2.2.1.1</ecNumber>
    </recommendedName>
</protein>
<evidence type="ECO:0000256" key="3">
    <source>
        <dbReference type="ARBA" id="ARBA00007131"/>
    </source>
</evidence>
<comment type="similarity">
    <text evidence="3 18">Belongs to the transketolase family.</text>
</comment>
<feature type="binding site" evidence="14">
    <location>
        <position position="472"/>
    </location>
    <ligand>
        <name>substrate</name>
    </ligand>
</feature>
<evidence type="ECO:0000256" key="17">
    <source>
        <dbReference type="PIRSR" id="PIRSR605478-5"/>
    </source>
</evidence>
<dbReference type="InterPro" id="IPR005474">
    <property type="entry name" value="Transketolase_N"/>
</dbReference>
<feature type="binding site" evidence="15">
    <location>
        <begin position="113"/>
        <end position="115"/>
    </location>
    <ligand>
        <name>thiamine diphosphate</name>
        <dbReference type="ChEBI" id="CHEBI:58937"/>
    </ligand>
</feature>
<feature type="site" description="Important for catalytic activity" evidence="17">
    <location>
        <position position="25"/>
    </location>
</feature>
<dbReference type="Proteomes" id="UP000274458">
    <property type="component" value="Chromosome"/>
</dbReference>
<evidence type="ECO:0000256" key="9">
    <source>
        <dbReference type="ARBA" id="ARBA00022842"/>
    </source>
</evidence>
<keyword evidence="19" id="KW-0812">Transmembrane</keyword>
<dbReference type="PROSITE" id="PS00801">
    <property type="entry name" value="TRANSKETOLASE_1"/>
    <property type="match status" value="1"/>
</dbReference>
<evidence type="ECO:0000256" key="12">
    <source>
        <dbReference type="NCBIfam" id="TIGR00232"/>
    </source>
</evidence>
<feature type="binding site" evidence="14">
    <location>
        <position position="25"/>
    </location>
    <ligand>
        <name>substrate</name>
    </ligand>
</feature>
<dbReference type="InterPro" id="IPR049557">
    <property type="entry name" value="Transketolase_CS"/>
</dbReference>
<evidence type="ECO:0000256" key="18">
    <source>
        <dbReference type="RuleBase" id="RU004996"/>
    </source>
</evidence>
<feature type="binding site" evidence="15">
    <location>
        <position position="65"/>
    </location>
    <ligand>
        <name>thiamine diphosphate</name>
        <dbReference type="ChEBI" id="CHEBI:58937"/>
    </ligand>
</feature>
<name>A0A3S9J7P1_9ENTR</name>
<keyword evidence="9 16" id="KW-0460">Magnesium</keyword>
<dbReference type="EMBL" id="CP026513">
    <property type="protein sequence ID" value="AZP36269.1"/>
    <property type="molecule type" value="Genomic_DNA"/>
</dbReference>
<feature type="binding site" evidence="16">
    <location>
        <position position="184"/>
    </location>
    <ligand>
        <name>Mg(2+)</name>
        <dbReference type="ChEBI" id="CHEBI:18420"/>
    </ligand>
</feature>
<comment type="cofactor">
    <cofactor evidence="18">
        <name>Mg(2+)</name>
        <dbReference type="ChEBI" id="CHEBI:18420"/>
    </cofactor>
    <cofactor evidence="18">
        <name>Ca(2+)</name>
        <dbReference type="ChEBI" id="CHEBI:29108"/>
    </cofactor>
    <cofactor evidence="18">
        <name>Mn(2+)</name>
        <dbReference type="ChEBI" id="CHEBI:29035"/>
    </cofactor>
    <cofactor evidence="18">
        <name>Co(2+)</name>
        <dbReference type="ChEBI" id="CHEBI:48828"/>
    </cofactor>
    <text evidence="18">Binds 1 Mg(2+) ion per subunit. Can also utilize other divalent metal cations, such as Ca(2+), Mn(2+) and Co(2+).</text>
</comment>
<proteinExistence type="inferred from homology"/>
<evidence type="ECO:0000256" key="5">
    <source>
        <dbReference type="ARBA" id="ARBA00013152"/>
    </source>
</evidence>
<dbReference type="InterPro" id="IPR020826">
    <property type="entry name" value="Transketolase_BS"/>
</dbReference>
<feature type="binding site" evidence="15">
    <location>
        <position position="155"/>
    </location>
    <ligand>
        <name>thiamine diphosphate</name>
        <dbReference type="ChEBI" id="CHEBI:58937"/>
    </ligand>
</feature>
<feature type="domain" description="Transketolase-like pyrimidine-binding" evidence="20">
    <location>
        <begin position="354"/>
        <end position="525"/>
    </location>
</feature>
<dbReference type="PROSITE" id="PS00802">
    <property type="entry name" value="TRANSKETOLASE_2"/>
    <property type="match status" value="1"/>
</dbReference>
<feature type="binding site" evidence="14">
    <location>
        <position position="384"/>
    </location>
    <ligand>
        <name>substrate</name>
    </ligand>
</feature>
<dbReference type="InterPro" id="IPR005475">
    <property type="entry name" value="Transketolase-like_Pyr-bd"/>
</dbReference>
<evidence type="ECO:0000256" key="6">
    <source>
        <dbReference type="ARBA" id="ARBA00022679"/>
    </source>
</evidence>
<keyword evidence="8 18" id="KW-0106">Calcium</keyword>
<dbReference type="GO" id="GO:0005829">
    <property type="term" value="C:cytosol"/>
    <property type="evidence" value="ECO:0007669"/>
    <property type="project" value="TreeGrafter"/>
</dbReference>
<dbReference type="SUPFAM" id="SSF52518">
    <property type="entry name" value="Thiamin diphosphate-binding fold (THDP-binding)"/>
    <property type="match status" value="2"/>
</dbReference>
<evidence type="ECO:0000256" key="10">
    <source>
        <dbReference type="ARBA" id="ARBA00023052"/>
    </source>
</evidence>
<evidence type="ECO:0000259" key="20">
    <source>
        <dbReference type="SMART" id="SM00861"/>
    </source>
</evidence>
<keyword evidence="22" id="KW-1185">Reference proteome</keyword>
<evidence type="ECO:0000256" key="14">
    <source>
        <dbReference type="PIRSR" id="PIRSR605478-2"/>
    </source>
</evidence>
<dbReference type="Gene3D" id="3.40.50.920">
    <property type="match status" value="1"/>
</dbReference>
<dbReference type="NCBIfam" id="TIGR00232">
    <property type="entry name" value="tktlase_bact"/>
    <property type="match status" value="1"/>
</dbReference>
<dbReference type="InterPro" id="IPR033247">
    <property type="entry name" value="Transketolase_fam"/>
</dbReference>
<sequence>MLDSEFSNVIRVLSIDTIQKSKSGHPGAPMGMADIAEVLWCKYMNHNPSNPNWINRDRFILSNGHSSMLIYSILHLTGYDLSIEDIKNFRQLNSKTPGHPEYGRTPGIEATTGPLGQGIANAVGFAISEKTLSAQFNKPNYKIIDHYIYVFAGDGCMMEGISHESCSLAGTLKLNKLIVFYDNNKISIDGNTKGWFTDDTSKRFKSYNWNVIENVNGHNFNEISNAISKAKSVNDKPSLIICNTIIGFGSPNKSGKSESHGAPLGEEEVILTKKKLNWNYPPFFIPNKIYKKWNSIKIGKIKENKWNKKFKKYQEKYPNLSNEFLRRIKGNLPNNWNNYFKKYILKLQNFPKNIASRQASQKTIEFLGDIIPEYIGGSADLSSSNLTMWSKSKPINKYKDGNYIHYGVREFGMTAIANGISLYGGFIVSTASFLTFLDYAKNAVRMSSLMKIRQILIYTHDSIGLGEDGPTHQPIEQLSSLRNIPNMSVWRPCDQVETAVAWKCAIERKNGPTALILSRQNLIQQNRDEKQIYNIYKGGYILKNSHNNSDPDIILISTGSEIELASKVYNELLILNYKVRLVSMPSSNIFDKQSIYYKEKILSKKSKLIVSIEASHTNYWLKYTGLQGLRIGIDCFGESAPAEVLFSHFNFNLKNIIKKIKLKLNIFS</sequence>
<feature type="active site" description="Proton donor" evidence="13">
    <location>
        <position position="410"/>
    </location>
</feature>
<accession>A0A3S9J7P1</accession>
<dbReference type="CDD" id="cd07033">
    <property type="entry name" value="TPP_PYR_DXS_TK_like"/>
    <property type="match status" value="1"/>
</dbReference>
<feature type="binding site" evidence="16">
    <location>
        <position position="154"/>
    </location>
    <ligand>
        <name>Mg(2+)</name>
        <dbReference type="ChEBI" id="CHEBI:18420"/>
    </ligand>
</feature>
<dbReference type="InterPro" id="IPR029061">
    <property type="entry name" value="THDP-binding"/>
</dbReference>
<dbReference type="AlphaFoldDB" id="A0A3S9J7P1"/>
<keyword evidence="10 15" id="KW-0786">Thiamine pyrophosphate</keyword>
<dbReference type="InterPro" id="IPR005478">
    <property type="entry name" value="Transketolase_bac-like"/>
</dbReference>
<keyword evidence="6 18" id="KW-0808">Transferase</keyword>
<keyword evidence="19" id="KW-0472">Membrane</keyword>
<dbReference type="FunFam" id="3.40.50.970:FF:000003">
    <property type="entry name" value="Transketolase"/>
    <property type="match status" value="1"/>
</dbReference>
<feature type="binding site" evidence="14">
    <location>
        <position position="468"/>
    </location>
    <ligand>
        <name>substrate</name>
    </ligand>
</feature>
<comment type="catalytic activity">
    <reaction evidence="11 18">
        <text>D-sedoheptulose 7-phosphate + D-glyceraldehyde 3-phosphate = aldehydo-D-ribose 5-phosphate + D-xylulose 5-phosphate</text>
        <dbReference type="Rhea" id="RHEA:10508"/>
        <dbReference type="ChEBI" id="CHEBI:57483"/>
        <dbReference type="ChEBI" id="CHEBI:57737"/>
        <dbReference type="ChEBI" id="CHEBI:58273"/>
        <dbReference type="ChEBI" id="CHEBI:59776"/>
        <dbReference type="EC" id="2.2.1.1"/>
    </reaction>
</comment>
<feature type="binding site" evidence="14">
    <location>
        <position position="260"/>
    </location>
    <ligand>
        <name>substrate</name>
    </ligand>
</feature>
<organism evidence="21 22">
    <name type="scientific">Candidatus Annandia adelgestsuga</name>
    <dbReference type="NCBI Taxonomy" id="1302411"/>
    <lineage>
        <taxon>Bacteria</taxon>
        <taxon>Pseudomonadati</taxon>
        <taxon>Pseudomonadota</taxon>
        <taxon>Gammaproteobacteria</taxon>
        <taxon>Enterobacterales</taxon>
        <taxon>Enterobacteriaceae</taxon>
        <taxon>Candidatus Annandia</taxon>
    </lineage>
</organism>
<dbReference type="InterPro" id="IPR009014">
    <property type="entry name" value="Transketo_C/PFOR_II"/>
</dbReference>
<feature type="binding site" evidence="14">
    <location>
        <position position="460"/>
    </location>
    <ligand>
        <name>substrate</name>
    </ligand>
</feature>
<evidence type="ECO:0000256" key="7">
    <source>
        <dbReference type="ARBA" id="ARBA00022723"/>
    </source>
</evidence>
<dbReference type="Pfam" id="PF00456">
    <property type="entry name" value="Transketolase_N"/>
    <property type="match status" value="1"/>
</dbReference>
<dbReference type="OrthoDB" id="8732661at2"/>
<feature type="binding site" evidence="15">
    <location>
        <position position="436"/>
    </location>
    <ligand>
        <name>thiamine diphosphate</name>
        <dbReference type="ChEBI" id="CHEBI:58937"/>
    </ligand>
</feature>
<evidence type="ECO:0000256" key="11">
    <source>
        <dbReference type="ARBA" id="ARBA00049473"/>
    </source>
</evidence>
<comment type="function">
    <text evidence="18">Catalyzes the transfer of a two-carbon ketol group from a ketose donor to an aldose acceptor, via a covalent intermediate with the cofactor thiamine pyrophosphate.</text>
</comment>
<comment type="cofactor">
    <cofactor evidence="1">
        <name>Ca(2+)</name>
        <dbReference type="ChEBI" id="CHEBI:29108"/>
    </cofactor>
</comment>
<dbReference type="SUPFAM" id="SSF52922">
    <property type="entry name" value="TK C-terminal domain-like"/>
    <property type="match status" value="1"/>
</dbReference>
<gene>
    <name evidence="21" type="primary">tktA</name>
    <name evidence="21" type="ORF">C3B56_00160</name>
</gene>
<feature type="binding site" evidence="14">
    <location>
        <position position="519"/>
    </location>
    <ligand>
        <name>substrate</name>
    </ligand>
</feature>
<evidence type="ECO:0000256" key="16">
    <source>
        <dbReference type="PIRSR" id="PIRSR605478-4"/>
    </source>
</evidence>
<dbReference type="Pfam" id="PF22613">
    <property type="entry name" value="Transketolase_C_1"/>
    <property type="match status" value="1"/>
</dbReference>
<evidence type="ECO:0000256" key="1">
    <source>
        <dbReference type="ARBA" id="ARBA00001913"/>
    </source>
</evidence>
<feature type="site" description="Important for catalytic activity" evidence="17">
    <location>
        <position position="260"/>
    </location>
</feature>
<keyword evidence="19" id="KW-1133">Transmembrane helix</keyword>
<dbReference type="CDD" id="cd02012">
    <property type="entry name" value="TPP_TK"/>
    <property type="match status" value="1"/>
</dbReference>
<dbReference type="GO" id="GO:0004802">
    <property type="term" value="F:transketolase activity"/>
    <property type="evidence" value="ECO:0007669"/>
    <property type="project" value="UniProtKB-UniRule"/>
</dbReference>
<dbReference type="Pfam" id="PF02779">
    <property type="entry name" value="Transket_pyr"/>
    <property type="match status" value="1"/>
</dbReference>
<evidence type="ECO:0000256" key="19">
    <source>
        <dbReference type="SAM" id="Phobius"/>
    </source>
</evidence>
<comment type="cofactor">
    <cofactor evidence="15">
        <name>thiamine diphosphate</name>
        <dbReference type="ChEBI" id="CHEBI:58937"/>
    </cofactor>
    <text evidence="15">Binds 1 thiamine pyrophosphate per subunit. During the reaction, the substrate forms a covalent intermediate with the cofactor.</text>
</comment>
<feature type="binding site" evidence="15">
    <location>
        <position position="184"/>
    </location>
    <ligand>
        <name>thiamine diphosphate</name>
        <dbReference type="ChEBI" id="CHEBI:58937"/>
    </ligand>
</feature>
<keyword evidence="7 16" id="KW-0479">Metal-binding</keyword>
<dbReference type="PANTHER" id="PTHR43522">
    <property type="entry name" value="TRANSKETOLASE"/>
    <property type="match status" value="1"/>
</dbReference>
<evidence type="ECO:0000256" key="13">
    <source>
        <dbReference type="PIRSR" id="PIRSR605478-1"/>
    </source>
</evidence>
<feature type="binding site" evidence="14">
    <location>
        <position position="357"/>
    </location>
    <ligand>
        <name>substrate</name>
    </ligand>
</feature>
<feature type="transmembrane region" description="Helical" evidence="19">
    <location>
        <begin position="420"/>
        <end position="440"/>
    </location>
</feature>